<reference evidence="2" key="1">
    <citation type="journal article" date="2019" name="Int. J. Syst. Evol. Microbiol.">
        <title>The Global Catalogue of Microorganisms (GCM) 10K type strain sequencing project: providing services to taxonomists for standard genome sequencing and annotation.</title>
        <authorList>
            <consortium name="The Broad Institute Genomics Platform"/>
            <consortium name="The Broad Institute Genome Sequencing Center for Infectious Disease"/>
            <person name="Wu L."/>
            <person name="Ma J."/>
        </authorList>
    </citation>
    <scope>NUCLEOTIDE SEQUENCE [LARGE SCALE GENOMIC DNA]</scope>
    <source>
        <strain evidence="2">KCTC 12907</strain>
    </source>
</reference>
<evidence type="ECO:0000313" key="1">
    <source>
        <dbReference type="EMBL" id="MFC7149659.1"/>
    </source>
</evidence>
<name>A0ABW2FCL1_9BACL</name>
<evidence type="ECO:0008006" key="3">
    <source>
        <dbReference type="Google" id="ProtNLM"/>
    </source>
</evidence>
<dbReference type="EMBL" id="JBHTAI010000007">
    <property type="protein sequence ID" value="MFC7149659.1"/>
    <property type="molecule type" value="Genomic_DNA"/>
</dbReference>
<organism evidence="1 2">
    <name type="scientific">Cohnella cellulosilytica</name>
    <dbReference type="NCBI Taxonomy" id="986710"/>
    <lineage>
        <taxon>Bacteria</taxon>
        <taxon>Bacillati</taxon>
        <taxon>Bacillota</taxon>
        <taxon>Bacilli</taxon>
        <taxon>Bacillales</taxon>
        <taxon>Paenibacillaceae</taxon>
        <taxon>Cohnella</taxon>
    </lineage>
</organism>
<evidence type="ECO:0000313" key="2">
    <source>
        <dbReference type="Proteomes" id="UP001596378"/>
    </source>
</evidence>
<dbReference type="Proteomes" id="UP001596378">
    <property type="component" value="Unassembled WGS sequence"/>
</dbReference>
<comment type="caution">
    <text evidence="1">The sequence shown here is derived from an EMBL/GenBank/DDBJ whole genome shotgun (WGS) entry which is preliminary data.</text>
</comment>
<proteinExistence type="predicted"/>
<gene>
    <name evidence="1" type="ORF">ACFQMJ_14065</name>
</gene>
<protein>
    <recommendedName>
        <fullName evidence="3">Lipoprotein</fullName>
    </recommendedName>
</protein>
<keyword evidence="2" id="KW-1185">Reference proteome</keyword>
<accession>A0ABW2FCL1</accession>
<sequence length="130" mass="14465">MGMGNTGEIPHEDYKQPNNQIIGQEGAKLRFLLSSLCILLLAVLLGCAKQPDPIAIDYDSSLVPVQVQFNGKVYQTTSETGTCTKEKEIGKGYALSEEGEILERIYWRVFQEADGRIAVKATRTCYIFTE</sequence>